<evidence type="ECO:0000313" key="2">
    <source>
        <dbReference type="EMBL" id="MPC31067.1"/>
    </source>
</evidence>
<feature type="region of interest" description="Disordered" evidence="1">
    <location>
        <begin position="44"/>
        <end position="66"/>
    </location>
</feature>
<sequence>MAGMRWQDLVTSEEEGDRYGVKELKAELGQGRLCWFGHARRSGKDNTTKVVENMEVSRPVERPEKT</sequence>
<evidence type="ECO:0000256" key="1">
    <source>
        <dbReference type="SAM" id="MobiDB-lite"/>
    </source>
</evidence>
<organism evidence="2 3">
    <name type="scientific">Portunus trituberculatus</name>
    <name type="common">Swimming crab</name>
    <name type="synonym">Neptunus trituberculatus</name>
    <dbReference type="NCBI Taxonomy" id="210409"/>
    <lineage>
        <taxon>Eukaryota</taxon>
        <taxon>Metazoa</taxon>
        <taxon>Ecdysozoa</taxon>
        <taxon>Arthropoda</taxon>
        <taxon>Crustacea</taxon>
        <taxon>Multicrustacea</taxon>
        <taxon>Malacostraca</taxon>
        <taxon>Eumalacostraca</taxon>
        <taxon>Eucarida</taxon>
        <taxon>Decapoda</taxon>
        <taxon>Pleocyemata</taxon>
        <taxon>Brachyura</taxon>
        <taxon>Eubrachyura</taxon>
        <taxon>Portunoidea</taxon>
        <taxon>Portunidae</taxon>
        <taxon>Portuninae</taxon>
        <taxon>Portunus</taxon>
    </lineage>
</organism>
<dbReference type="EMBL" id="VSRR010002363">
    <property type="protein sequence ID" value="MPC31067.1"/>
    <property type="molecule type" value="Genomic_DNA"/>
</dbReference>
<accession>A0A5B7ECJ4</accession>
<protein>
    <submittedName>
        <fullName evidence="2">Uncharacterized protein</fullName>
    </submittedName>
</protein>
<evidence type="ECO:0000313" key="3">
    <source>
        <dbReference type="Proteomes" id="UP000324222"/>
    </source>
</evidence>
<proteinExistence type="predicted"/>
<reference evidence="2 3" key="1">
    <citation type="submission" date="2019-05" db="EMBL/GenBank/DDBJ databases">
        <title>Another draft genome of Portunus trituberculatus and its Hox gene families provides insights of decapod evolution.</title>
        <authorList>
            <person name="Jeong J.-H."/>
            <person name="Song I."/>
            <person name="Kim S."/>
            <person name="Choi T."/>
            <person name="Kim D."/>
            <person name="Ryu S."/>
            <person name="Kim W."/>
        </authorList>
    </citation>
    <scope>NUCLEOTIDE SEQUENCE [LARGE SCALE GENOMIC DNA]</scope>
    <source>
        <tissue evidence="2">Muscle</tissue>
    </source>
</reference>
<name>A0A5B7ECJ4_PORTR</name>
<keyword evidence="3" id="KW-1185">Reference proteome</keyword>
<dbReference type="AlphaFoldDB" id="A0A5B7ECJ4"/>
<gene>
    <name evidence="2" type="ORF">E2C01_024343</name>
</gene>
<comment type="caution">
    <text evidence="2">The sequence shown here is derived from an EMBL/GenBank/DDBJ whole genome shotgun (WGS) entry which is preliminary data.</text>
</comment>
<dbReference type="Proteomes" id="UP000324222">
    <property type="component" value="Unassembled WGS sequence"/>
</dbReference>